<keyword evidence="3" id="KW-1185">Reference proteome</keyword>
<proteinExistence type="predicted"/>
<organism evidence="2 3">
    <name type="scientific">Urochloa decumbens</name>
    <dbReference type="NCBI Taxonomy" id="240449"/>
    <lineage>
        <taxon>Eukaryota</taxon>
        <taxon>Viridiplantae</taxon>
        <taxon>Streptophyta</taxon>
        <taxon>Embryophyta</taxon>
        <taxon>Tracheophyta</taxon>
        <taxon>Spermatophyta</taxon>
        <taxon>Magnoliopsida</taxon>
        <taxon>Liliopsida</taxon>
        <taxon>Poales</taxon>
        <taxon>Poaceae</taxon>
        <taxon>PACMAD clade</taxon>
        <taxon>Panicoideae</taxon>
        <taxon>Panicodae</taxon>
        <taxon>Paniceae</taxon>
        <taxon>Melinidinae</taxon>
        <taxon>Urochloa</taxon>
    </lineage>
</organism>
<accession>A0ABC8Y469</accession>
<dbReference type="Proteomes" id="UP001497457">
    <property type="component" value="Chromosome 15b"/>
</dbReference>
<reference evidence="2" key="1">
    <citation type="submission" date="2024-10" db="EMBL/GenBank/DDBJ databases">
        <authorList>
            <person name="Ryan C."/>
        </authorList>
    </citation>
    <scope>NUCLEOTIDE SEQUENCE [LARGE SCALE GENOMIC DNA]</scope>
</reference>
<dbReference type="AlphaFoldDB" id="A0ABC8Y469"/>
<dbReference type="PANTHER" id="PTHR34480:SF11">
    <property type="entry name" value="OS05G0173500 PROTEIN"/>
    <property type="match status" value="1"/>
</dbReference>
<dbReference type="PANTHER" id="PTHR34480">
    <property type="entry name" value="OS01G0967800 PROTEIN-RELATED"/>
    <property type="match status" value="1"/>
</dbReference>
<evidence type="ECO:0000256" key="1">
    <source>
        <dbReference type="SAM" id="MobiDB-lite"/>
    </source>
</evidence>
<name>A0ABC8Y469_9POAL</name>
<protein>
    <submittedName>
        <fullName evidence="2">Uncharacterized protein</fullName>
    </submittedName>
</protein>
<evidence type="ECO:0000313" key="3">
    <source>
        <dbReference type="Proteomes" id="UP001497457"/>
    </source>
</evidence>
<dbReference type="EMBL" id="OZ075125">
    <property type="protein sequence ID" value="CAL4936648.1"/>
    <property type="molecule type" value="Genomic_DNA"/>
</dbReference>
<sequence length="421" mass="48942">MKNPRSDPAPGASSSQGSGGGAFARIEGRDVAGGVETASAWTGEKKAKFQRTNTSMDLDMTARDGSSEQADKAVHVIGHNNEREQGLGHIEGLDWDDDMLKEELDSYFERYHGLPDYDDVEAWTPIDDQWLKEMELRFAICRIRAHKMLKGEVLSDAEIRKMYPPSTLEENGYFQWFEHDFEWYFDPEYCQCAHLEDYQRLALTDTVRVTPSVVGEYLHWDYYHDTCSTLRSDQEFVYFWETLASKTEWFKNFQSAELSERKRIEHVVFYHAVKIAKECTHIFSTLLPSGYSEYLWSVGFDTTWYKDFACMYFEIWKLVAKQKMSLKDALDRVKEKGMRSFCRFDLEAEFRGGQQQWSGPITHNYNAYVAEIDENLTDDEAYRLIMEAVKEFVPKLKGYYDYAKKKLDIAEKIGLIPPAPT</sequence>
<evidence type="ECO:0000313" key="2">
    <source>
        <dbReference type="EMBL" id="CAL4936648.1"/>
    </source>
</evidence>
<feature type="region of interest" description="Disordered" evidence="1">
    <location>
        <begin position="1"/>
        <end position="29"/>
    </location>
</feature>
<gene>
    <name evidence="2" type="ORF">URODEC1_LOCUS30050</name>
</gene>